<dbReference type="PROSITE" id="PS00352">
    <property type="entry name" value="CSD_1"/>
    <property type="match status" value="1"/>
</dbReference>
<dbReference type="SUPFAM" id="SSF50249">
    <property type="entry name" value="Nucleic acid-binding proteins"/>
    <property type="match status" value="1"/>
</dbReference>
<dbReference type="SMART" id="SM00357">
    <property type="entry name" value="CSP"/>
    <property type="match status" value="1"/>
</dbReference>
<name>A0A1J5Q8U7_9ZZZZ</name>
<protein>
    <submittedName>
        <fullName evidence="2">Cold shock-like protein</fullName>
    </submittedName>
</protein>
<dbReference type="InterPro" id="IPR050181">
    <property type="entry name" value="Cold_shock_domain"/>
</dbReference>
<evidence type="ECO:0000313" key="2">
    <source>
        <dbReference type="EMBL" id="OIQ76439.1"/>
    </source>
</evidence>
<dbReference type="InterPro" id="IPR012340">
    <property type="entry name" value="NA-bd_OB-fold"/>
</dbReference>
<dbReference type="InterPro" id="IPR011129">
    <property type="entry name" value="CSD"/>
</dbReference>
<dbReference type="EMBL" id="MLJW01001868">
    <property type="protein sequence ID" value="OIQ76439.1"/>
    <property type="molecule type" value="Genomic_DNA"/>
</dbReference>
<dbReference type="PANTHER" id="PTHR11544">
    <property type="entry name" value="COLD SHOCK DOMAIN CONTAINING PROTEINS"/>
    <property type="match status" value="1"/>
</dbReference>
<reference evidence="2" key="1">
    <citation type="submission" date="2016-10" db="EMBL/GenBank/DDBJ databases">
        <title>Sequence of Gallionella enrichment culture.</title>
        <authorList>
            <person name="Poehlein A."/>
            <person name="Muehling M."/>
            <person name="Daniel R."/>
        </authorList>
    </citation>
    <scope>NUCLEOTIDE SEQUENCE</scope>
</reference>
<gene>
    <name evidence="2" type="primary">csp_3</name>
    <name evidence="2" type="ORF">GALL_418780</name>
</gene>
<proteinExistence type="predicted"/>
<evidence type="ECO:0000259" key="1">
    <source>
        <dbReference type="PROSITE" id="PS51857"/>
    </source>
</evidence>
<dbReference type="InterPro" id="IPR002059">
    <property type="entry name" value="CSP_DNA-bd"/>
</dbReference>
<dbReference type="PRINTS" id="PR00050">
    <property type="entry name" value="COLDSHOCK"/>
</dbReference>
<comment type="caution">
    <text evidence="2">The sequence shown here is derived from an EMBL/GenBank/DDBJ whole genome shotgun (WGS) entry which is preliminary data.</text>
</comment>
<feature type="domain" description="CSD" evidence="1">
    <location>
        <begin position="1"/>
        <end position="64"/>
    </location>
</feature>
<dbReference type="CDD" id="cd04458">
    <property type="entry name" value="CSP_CDS"/>
    <property type="match status" value="1"/>
</dbReference>
<dbReference type="PROSITE" id="PS51857">
    <property type="entry name" value="CSD_2"/>
    <property type="match status" value="1"/>
</dbReference>
<sequence>MPTGKVKWFDTERGFGFIASDEGDEVFLHASALPAGVASPKPGTRVDFGVADGRRGPQALSVKILDPVPSVAKAQRKPVDDMAVIVEDLIKVLDKVGNDLRRGRYPEKATGEKYAALLRAVADSLEG</sequence>
<organism evidence="2">
    <name type="scientific">mine drainage metagenome</name>
    <dbReference type="NCBI Taxonomy" id="410659"/>
    <lineage>
        <taxon>unclassified sequences</taxon>
        <taxon>metagenomes</taxon>
        <taxon>ecological metagenomes</taxon>
    </lineage>
</organism>
<dbReference type="InterPro" id="IPR019844">
    <property type="entry name" value="CSD_CS"/>
</dbReference>
<dbReference type="GO" id="GO:0003676">
    <property type="term" value="F:nucleic acid binding"/>
    <property type="evidence" value="ECO:0007669"/>
    <property type="project" value="InterPro"/>
</dbReference>
<dbReference type="AlphaFoldDB" id="A0A1J5Q8U7"/>
<dbReference type="Gene3D" id="2.40.50.140">
    <property type="entry name" value="Nucleic acid-binding proteins"/>
    <property type="match status" value="1"/>
</dbReference>
<accession>A0A1J5Q8U7</accession>
<dbReference type="Pfam" id="PF00313">
    <property type="entry name" value="CSD"/>
    <property type="match status" value="1"/>
</dbReference>